<comment type="caution">
    <text evidence="2">The sequence shown here is derived from an EMBL/GenBank/DDBJ whole genome shotgun (WGS) entry which is preliminary data.</text>
</comment>
<feature type="region of interest" description="Disordered" evidence="1">
    <location>
        <begin position="631"/>
        <end position="760"/>
    </location>
</feature>
<dbReference type="GeneID" id="19205067"/>
<feature type="compositionally biased region" description="Polar residues" evidence="1">
    <location>
        <begin position="579"/>
        <end position="602"/>
    </location>
</feature>
<feature type="compositionally biased region" description="Basic residues" evidence="1">
    <location>
        <begin position="734"/>
        <end position="746"/>
    </location>
</feature>
<evidence type="ECO:0000313" key="3">
    <source>
        <dbReference type="Proteomes" id="UP000053558"/>
    </source>
</evidence>
<name>A0A5M3MWQ1_CONPW</name>
<dbReference type="Proteomes" id="UP000053558">
    <property type="component" value="Unassembled WGS sequence"/>
</dbReference>
<feature type="compositionally biased region" description="Basic residues" evidence="1">
    <location>
        <begin position="133"/>
        <end position="142"/>
    </location>
</feature>
<sequence>MGKYVDAETQTTPAPPVPPHDQGASFDSSGDDAYIEEDEEDSLSPLPVGLASRRNAKYQRAGLGRGPGFRQPTTRVVSMPENSFDPLDGVPETARIVSLPERYLPSKYDLSLDSVTLESSSFLGDISGGSTSSRRRIHSRHRAPSDVPRTPSPPSSLDSSSIIIEHDIRLSDAFMRRTNFGLAEKREGWQVWASSPPRPIPALHGPLSLPYARCPSGAEGTIIEEPDHLPRMIWGLGAHEQGISSNGGATDTSSARENGRYAGRPRGAEFSKNSKRPVTHGNFSANSKPAAALGSDRRGPAPSHLGEPNLQLPGLFVMGYPHNAPAGLSEAAPAGAQTRPDQNRSTLAGYLTPEHSPIDWGVKDFIAHNQGMLANHQANNMLGGPFRASQLHQRVPRIFVEPRPDEIPIDTESARSRTALELALELRKHAQSNFLHLPQSGLPTPPNSSSPLWSPGFSPYSTQTLSPEVEEMAYNLLNMKQDYGNSMRHTEGPTGENYFLPIRFSGPTDSRLTNFERNFSGQPSSHRLDNGAFFHGEPRDTSQLPRNELGSIAHTQVLSPMSPMGDTYGRGLDSGHAQMVSTGSLASQSPELRPGSFSQQPRSIPLARLMQRRLSAVPEEDPIILDKKHAPQSYHRTPGHQHSTSQHGTHPMSSYHQKQDRLHSVKPSIPPPRTSMPDGLGIAGEAVGAETPNFATSPAKVRLPHTSPERSQVTSNQQGRDNVRFEDGPSSFRGNKKKYRTKKTRAPSRSDRGSAISPAA</sequence>
<feature type="region of interest" description="Disordered" evidence="1">
    <location>
        <begin position="240"/>
        <end position="308"/>
    </location>
</feature>
<feature type="region of interest" description="Disordered" evidence="1">
    <location>
        <begin position="1"/>
        <end position="87"/>
    </location>
</feature>
<protein>
    <submittedName>
        <fullName evidence="2">Uncharacterized protein</fullName>
    </submittedName>
</protein>
<dbReference type="RefSeq" id="XP_007767014.1">
    <property type="nucleotide sequence ID" value="XM_007768824.1"/>
</dbReference>
<feature type="region of interest" description="Disordered" evidence="1">
    <location>
        <begin position="556"/>
        <end position="603"/>
    </location>
</feature>
<keyword evidence="3" id="KW-1185">Reference proteome</keyword>
<dbReference type="KEGG" id="cput:CONPUDRAFT_164173"/>
<reference evidence="3" key="1">
    <citation type="journal article" date="2012" name="Science">
        <title>The Paleozoic origin of enzymatic lignin decomposition reconstructed from 31 fungal genomes.</title>
        <authorList>
            <person name="Floudas D."/>
            <person name="Binder M."/>
            <person name="Riley R."/>
            <person name="Barry K."/>
            <person name="Blanchette R.A."/>
            <person name="Henrissat B."/>
            <person name="Martinez A.T."/>
            <person name="Otillar R."/>
            <person name="Spatafora J.W."/>
            <person name="Yadav J.S."/>
            <person name="Aerts A."/>
            <person name="Benoit I."/>
            <person name="Boyd A."/>
            <person name="Carlson A."/>
            <person name="Copeland A."/>
            <person name="Coutinho P.M."/>
            <person name="de Vries R.P."/>
            <person name="Ferreira P."/>
            <person name="Findley K."/>
            <person name="Foster B."/>
            <person name="Gaskell J."/>
            <person name="Glotzer D."/>
            <person name="Gorecki P."/>
            <person name="Heitman J."/>
            <person name="Hesse C."/>
            <person name="Hori C."/>
            <person name="Igarashi K."/>
            <person name="Jurgens J.A."/>
            <person name="Kallen N."/>
            <person name="Kersten P."/>
            <person name="Kohler A."/>
            <person name="Kuees U."/>
            <person name="Kumar T.K.A."/>
            <person name="Kuo A."/>
            <person name="LaButti K."/>
            <person name="Larrondo L.F."/>
            <person name="Lindquist E."/>
            <person name="Ling A."/>
            <person name="Lombard V."/>
            <person name="Lucas S."/>
            <person name="Lundell T."/>
            <person name="Martin R."/>
            <person name="McLaughlin D.J."/>
            <person name="Morgenstern I."/>
            <person name="Morin E."/>
            <person name="Murat C."/>
            <person name="Nagy L.G."/>
            <person name="Nolan M."/>
            <person name="Ohm R.A."/>
            <person name="Patyshakuliyeva A."/>
            <person name="Rokas A."/>
            <person name="Ruiz-Duenas F.J."/>
            <person name="Sabat G."/>
            <person name="Salamov A."/>
            <person name="Samejima M."/>
            <person name="Schmutz J."/>
            <person name="Slot J.C."/>
            <person name="St John F."/>
            <person name="Stenlid J."/>
            <person name="Sun H."/>
            <person name="Sun S."/>
            <person name="Syed K."/>
            <person name="Tsang A."/>
            <person name="Wiebenga A."/>
            <person name="Young D."/>
            <person name="Pisabarro A."/>
            <person name="Eastwood D.C."/>
            <person name="Martin F."/>
            <person name="Cullen D."/>
            <person name="Grigoriev I.V."/>
            <person name="Hibbett D.S."/>
        </authorList>
    </citation>
    <scope>NUCLEOTIDE SEQUENCE [LARGE SCALE GENOMIC DNA]</scope>
    <source>
        <strain evidence="3">RWD-64-598 SS2</strain>
    </source>
</reference>
<dbReference type="OrthoDB" id="2573559at2759"/>
<feature type="compositionally biased region" description="Polar residues" evidence="1">
    <location>
        <begin position="640"/>
        <end position="656"/>
    </location>
</feature>
<proteinExistence type="predicted"/>
<feature type="compositionally biased region" description="Polar residues" evidence="1">
    <location>
        <begin position="242"/>
        <end position="256"/>
    </location>
</feature>
<feature type="region of interest" description="Disordered" evidence="1">
    <location>
        <begin position="123"/>
        <end position="160"/>
    </location>
</feature>
<dbReference type="EMBL" id="JH711576">
    <property type="protein sequence ID" value="EIW83184.1"/>
    <property type="molecule type" value="Genomic_DNA"/>
</dbReference>
<feature type="compositionally biased region" description="Acidic residues" evidence="1">
    <location>
        <begin position="29"/>
        <end position="42"/>
    </location>
</feature>
<evidence type="ECO:0000313" key="2">
    <source>
        <dbReference type="EMBL" id="EIW83184.1"/>
    </source>
</evidence>
<gene>
    <name evidence="2" type="ORF">CONPUDRAFT_164173</name>
</gene>
<dbReference type="AlphaFoldDB" id="A0A5M3MWQ1"/>
<organism evidence="2 3">
    <name type="scientific">Coniophora puteana (strain RWD-64-598)</name>
    <name type="common">Brown rot fungus</name>
    <dbReference type="NCBI Taxonomy" id="741705"/>
    <lineage>
        <taxon>Eukaryota</taxon>
        <taxon>Fungi</taxon>
        <taxon>Dikarya</taxon>
        <taxon>Basidiomycota</taxon>
        <taxon>Agaricomycotina</taxon>
        <taxon>Agaricomycetes</taxon>
        <taxon>Agaricomycetidae</taxon>
        <taxon>Boletales</taxon>
        <taxon>Coniophorineae</taxon>
        <taxon>Coniophoraceae</taxon>
        <taxon>Coniophora</taxon>
    </lineage>
</organism>
<feature type="compositionally biased region" description="Polar residues" evidence="1">
    <location>
        <begin position="709"/>
        <end position="720"/>
    </location>
</feature>
<accession>A0A5M3MWQ1</accession>
<evidence type="ECO:0000256" key="1">
    <source>
        <dbReference type="SAM" id="MobiDB-lite"/>
    </source>
</evidence>